<comment type="caution">
    <text evidence="3">The sequence shown here is derived from an EMBL/GenBank/DDBJ whole genome shotgun (WGS) entry which is preliminary data.</text>
</comment>
<dbReference type="InterPro" id="IPR007069">
    <property type="entry name" value="Transposase_32"/>
</dbReference>
<dbReference type="GO" id="GO:0003677">
    <property type="term" value="F:DNA binding"/>
    <property type="evidence" value="ECO:0007669"/>
    <property type="project" value="InterPro"/>
</dbReference>
<keyword evidence="4" id="KW-1185">Reference proteome</keyword>
<name>A0A5Q4VEX8_9BACT</name>
<dbReference type="PANTHER" id="PTHR37023">
    <property type="entry name" value="TRANSPOSASE"/>
    <property type="match status" value="1"/>
</dbReference>
<reference evidence="3 4" key="1">
    <citation type="submission" date="2019-06" db="EMBL/GenBank/DDBJ databases">
        <title>Desulfobotulus mexicanus sp. nov., a novel sulfate-reducing bacterium isolated from the sediment of an alkaline crater lake in Mexico.</title>
        <authorList>
            <person name="Hirschler-Rea A."/>
        </authorList>
    </citation>
    <scope>NUCLEOTIDE SEQUENCE [LARGE SCALE GENOMIC DNA]</scope>
    <source>
        <strain evidence="3 4">PAR22N</strain>
    </source>
</reference>
<proteinExistence type="predicted"/>
<protein>
    <submittedName>
        <fullName evidence="3">IS91 family transposase</fullName>
    </submittedName>
</protein>
<gene>
    <name evidence="3" type="ORF">FIM25_03525</name>
</gene>
<feature type="domain" description="Transposase IS801/IS1294" evidence="1">
    <location>
        <begin position="139"/>
        <end position="299"/>
    </location>
</feature>
<dbReference type="AlphaFoldDB" id="A0A5Q4VEX8"/>
<accession>A0A5Q4VEX8</accession>
<sequence>MKITDIIDEYYEPFVAKYKDTLLPGQMKALHAMRGCRSGSCGEIFIQCTDCGHQEWRPLSCGHRNCPQCQHHEASQWIERQQEKLLPVEYFMVTFTLPYELRELAYWHQKIVFSLFFLCVSSTLKDFGLKPKNLGAEIGMTMVLHTHSRRLDYHPHLHVVIPGGGIDKLRKQWKKIKGKYLFNDKALAKVFRARFLDALNKEGLTVPTGIRSKWVVQCKGVGKGLPAIKYLSRYLYRGVISEKNIISSKDGMVTFRYTENTGKIRYRTLKGEDFLRLILKHVLPKGFRRIRDYGFLHSKAKKLLSLVQYVLRVQLESITPVPRASFSCPRCKAPMEVLFFLLRPG</sequence>
<dbReference type="EMBL" id="VDMB01000003">
    <property type="protein sequence ID" value="TYT75523.1"/>
    <property type="molecule type" value="Genomic_DNA"/>
</dbReference>
<evidence type="ECO:0000313" key="4">
    <source>
        <dbReference type="Proteomes" id="UP000321899"/>
    </source>
</evidence>
<dbReference type="InterPro" id="IPR026889">
    <property type="entry name" value="Zn_Tnp"/>
</dbReference>
<evidence type="ECO:0000259" key="1">
    <source>
        <dbReference type="Pfam" id="PF04986"/>
    </source>
</evidence>
<feature type="domain" description="Transposase zinc-binding" evidence="2">
    <location>
        <begin position="6"/>
        <end position="97"/>
    </location>
</feature>
<dbReference type="GO" id="GO:0006313">
    <property type="term" value="P:DNA transposition"/>
    <property type="evidence" value="ECO:0007669"/>
    <property type="project" value="InterPro"/>
</dbReference>
<dbReference type="OrthoDB" id="9793553at2"/>
<dbReference type="Pfam" id="PF14319">
    <property type="entry name" value="Zn_Tnp_IS91"/>
    <property type="match status" value="1"/>
</dbReference>
<dbReference type="GO" id="GO:0004803">
    <property type="term" value="F:transposase activity"/>
    <property type="evidence" value="ECO:0007669"/>
    <property type="project" value="InterPro"/>
</dbReference>
<dbReference type="InterPro" id="IPR054832">
    <property type="entry name" value="transpos_IS91"/>
</dbReference>
<dbReference type="Pfam" id="PF04986">
    <property type="entry name" value="Y2_Tnp"/>
    <property type="match status" value="1"/>
</dbReference>
<evidence type="ECO:0000259" key="2">
    <source>
        <dbReference type="Pfam" id="PF14319"/>
    </source>
</evidence>
<organism evidence="3 4">
    <name type="scientific">Desulfobotulus mexicanus</name>
    <dbReference type="NCBI Taxonomy" id="2586642"/>
    <lineage>
        <taxon>Bacteria</taxon>
        <taxon>Pseudomonadati</taxon>
        <taxon>Thermodesulfobacteriota</taxon>
        <taxon>Desulfobacteria</taxon>
        <taxon>Desulfobacterales</taxon>
        <taxon>Desulfobacteraceae</taxon>
        <taxon>Desulfobotulus</taxon>
    </lineage>
</organism>
<dbReference type="NCBIfam" id="NF033538">
    <property type="entry name" value="transpos_IS91"/>
    <property type="match status" value="1"/>
</dbReference>
<dbReference type="RefSeq" id="WP_139446377.1">
    <property type="nucleotide sequence ID" value="NZ_VDMB01000003.1"/>
</dbReference>
<dbReference type="Proteomes" id="UP000321899">
    <property type="component" value="Unassembled WGS sequence"/>
</dbReference>
<dbReference type="PANTHER" id="PTHR37023:SF1">
    <property type="entry name" value="ISSOD25 TRANSPOSASE TNPA_ISSOD25"/>
    <property type="match status" value="1"/>
</dbReference>
<evidence type="ECO:0000313" key="3">
    <source>
        <dbReference type="EMBL" id="TYT75523.1"/>
    </source>
</evidence>